<keyword evidence="5 6" id="KW-0804">Transcription</keyword>
<organism evidence="9 10">
    <name type="scientific">Paenibacillus chungangensis</name>
    <dbReference type="NCBI Taxonomy" id="696535"/>
    <lineage>
        <taxon>Bacteria</taxon>
        <taxon>Bacillati</taxon>
        <taxon>Bacillota</taxon>
        <taxon>Bacilli</taxon>
        <taxon>Bacillales</taxon>
        <taxon>Paenibacillaceae</taxon>
        <taxon>Paenibacillus</taxon>
    </lineage>
</organism>
<dbReference type="InterPro" id="IPR036388">
    <property type="entry name" value="WH-like_DNA-bd_sf"/>
</dbReference>
<dbReference type="CDD" id="cd06171">
    <property type="entry name" value="Sigma70_r4"/>
    <property type="match status" value="1"/>
</dbReference>
<dbReference type="EMBL" id="JBHTJZ010000023">
    <property type="protein sequence ID" value="MFD0960654.1"/>
    <property type="molecule type" value="Genomic_DNA"/>
</dbReference>
<dbReference type="RefSeq" id="WP_377565271.1">
    <property type="nucleotide sequence ID" value="NZ_JBHTJZ010000023.1"/>
</dbReference>
<gene>
    <name evidence="9" type="ORF">ACFQ2I_14775</name>
</gene>
<protein>
    <recommendedName>
        <fullName evidence="6">RNA polymerase sigma factor</fullName>
    </recommendedName>
</protein>
<accession>A0ABW3HT60</accession>
<keyword evidence="3 6" id="KW-0731">Sigma factor</keyword>
<dbReference type="SUPFAM" id="SSF88659">
    <property type="entry name" value="Sigma3 and sigma4 domains of RNA polymerase sigma factors"/>
    <property type="match status" value="1"/>
</dbReference>
<dbReference type="Proteomes" id="UP001596989">
    <property type="component" value="Unassembled WGS sequence"/>
</dbReference>
<dbReference type="PANTHER" id="PTHR43133">
    <property type="entry name" value="RNA POLYMERASE ECF-TYPE SIGMA FACTO"/>
    <property type="match status" value="1"/>
</dbReference>
<evidence type="ECO:0000256" key="3">
    <source>
        <dbReference type="ARBA" id="ARBA00023082"/>
    </source>
</evidence>
<reference evidence="10" key="1">
    <citation type="journal article" date="2019" name="Int. J. Syst. Evol. Microbiol.">
        <title>The Global Catalogue of Microorganisms (GCM) 10K type strain sequencing project: providing services to taxonomists for standard genome sequencing and annotation.</title>
        <authorList>
            <consortium name="The Broad Institute Genomics Platform"/>
            <consortium name="The Broad Institute Genome Sequencing Center for Infectious Disease"/>
            <person name="Wu L."/>
            <person name="Ma J."/>
        </authorList>
    </citation>
    <scope>NUCLEOTIDE SEQUENCE [LARGE SCALE GENOMIC DNA]</scope>
    <source>
        <strain evidence="10">CCUG 59129</strain>
    </source>
</reference>
<keyword evidence="4 6" id="KW-0238">DNA-binding</keyword>
<comment type="caution">
    <text evidence="9">The sequence shown here is derived from an EMBL/GenBank/DDBJ whole genome shotgun (WGS) entry which is preliminary data.</text>
</comment>
<evidence type="ECO:0000259" key="8">
    <source>
        <dbReference type="Pfam" id="PF08281"/>
    </source>
</evidence>
<evidence type="ECO:0000256" key="1">
    <source>
        <dbReference type="ARBA" id="ARBA00010641"/>
    </source>
</evidence>
<dbReference type="Pfam" id="PF04542">
    <property type="entry name" value="Sigma70_r2"/>
    <property type="match status" value="1"/>
</dbReference>
<dbReference type="Gene3D" id="1.10.1740.10">
    <property type="match status" value="1"/>
</dbReference>
<dbReference type="SUPFAM" id="SSF88946">
    <property type="entry name" value="Sigma2 domain of RNA polymerase sigma factors"/>
    <property type="match status" value="1"/>
</dbReference>
<dbReference type="InterPro" id="IPR013324">
    <property type="entry name" value="RNA_pol_sigma_r3/r4-like"/>
</dbReference>
<evidence type="ECO:0000313" key="9">
    <source>
        <dbReference type="EMBL" id="MFD0960654.1"/>
    </source>
</evidence>
<evidence type="ECO:0000256" key="6">
    <source>
        <dbReference type="RuleBase" id="RU000716"/>
    </source>
</evidence>
<dbReference type="Pfam" id="PF08281">
    <property type="entry name" value="Sigma70_r4_2"/>
    <property type="match status" value="1"/>
</dbReference>
<name>A0ABW3HT60_9BACL</name>
<dbReference type="InterPro" id="IPR007627">
    <property type="entry name" value="RNA_pol_sigma70_r2"/>
</dbReference>
<dbReference type="Gene3D" id="1.10.10.10">
    <property type="entry name" value="Winged helix-like DNA-binding domain superfamily/Winged helix DNA-binding domain"/>
    <property type="match status" value="1"/>
</dbReference>
<evidence type="ECO:0000256" key="2">
    <source>
        <dbReference type="ARBA" id="ARBA00023015"/>
    </source>
</evidence>
<dbReference type="InterPro" id="IPR013325">
    <property type="entry name" value="RNA_pol_sigma_r2"/>
</dbReference>
<dbReference type="InterPro" id="IPR013249">
    <property type="entry name" value="RNA_pol_sigma70_r4_t2"/>
</dbReference>
<dbReference type="NCBIfam" id="TIGR02937">
    <property type="entry name" value="sigma70-ECF"/>
    <property type="match status" value="1"/>
</dbReference>
<dbReference type="PROSITE" id="PS01063">
    <property type="entry name" value="SIGMA70_ECF"/>
    <property type="match status" value="1"/>
</dbReference>
<proteinExistence type="inferred from homology"/>
<dbReference type="InterPro" id="IPR014284">
    <property type="entry name" value="RNA_pol_sigma-70_dom"/>
</dbReference>
<dbReference type="PANTHER" id="PTHR43133:SF51">
    <property type="entry name" value="RNA POLYMERASE SIGMA FACTOR"/>
    <property type="match status" value="1"/>
</dbReference>
<dbReference type="InterPro" id="IPR039425">
    <property type="entry name" value="RNA_pol_sigma-70-like"/>
</dbReference>
<feature type="domain" description="RNA polymerase sigma factor 70 region 4 type 2" evidence="8">
    <location>
        <begin position="123"/>
        <end position="173"/>
    </location>
</feature>
<evidence type="ECO:0000256" key="5">
    <source>
        <dbReference type="ARBA" id="ARBA00023163"/>
    </source>
</evidence>
<keyword evidence="2 6" id="KW-0805">Transcription regulation</keyword>
<sequence length="184" mass="21774">MRDGGPQAYRPFVQTYGPYLYRTVYAVLQSPHDAEDVTQEVLLQIYRSLPDCRLEGFKTWITRIAVNRAIDFKRKKARRPEQLMEDGESGWGTGVKRREAVPPPQVLERSAEDMAISHDERSNIRALVEHLPANYREVVYAYYMEDKSYEQIAAETGLERKSVESRLYRARNWMKRHWRKEDFE</sequence>
<keyword evidence="10" id="KW-1185">Reference proteome</keyword>
<evidence type="ECO:0000256" key="4">
    <source>
        <dbReference type="ARBA" id="ARBA00023125"/>
    </source>
</evidence>
<dbReference type="InterPro" id="IPR000838">
    <property type="entry name" value="RNA_pol_sigma70_ECF_CS"/>
</dbReference>
<feature type="domain" description="RNA polymerase sigma-70 region 2" evidence="7">
    <location>
        <begin position="12"/>
        <end position="79"/>
    </location>
</feature>
<evidence type="ECO:0000313" key="10">
    <source>
        <dbReference type="Proteomes" id="UP001596989"/>
    </source>
</evidence>
<comment type="similarity">
    <text evidence="1 6">Belongs to the sigma-70 factor family. ECF subfamily.</text>
</comment>
<evidence type="ECO:0000259" key="7">
    <source>
        <dbReference type="Pfam" id="PF04542"/>
    </source>
</evidence>